<evidence type="ECO:0000313" key="2">
    <source>
        <dbReference type="EMBL" id="NYE70452.1"/>
    </source>
</evidence>
<feature type="domain" description="GP-PDE" evidence="1">
    <location>
        <begin position="4"/>
        <end position="228"/>
    </location>
</feature>
<dbReference type="GO" id="GO:0006629">
    <property type="term" value="P:lipid metabolic process"/>
    <property type="evidence" value="ECO:0007669"/>
    <property type="project" value="InterPro"/>
</dbReference>
<evidence type="ECO:0000313" key="3">
    <source>
        <dbReference type="Proteomes" id="UP000569914"/>
    </source>
</evidence>
<dbReference type="InterPro" id="IPR017946">
    <property type="entry name" value="PLC-like_Pdiesterase_TIM-brl"/>
</dbReference>
<dbReference type="PROSITE" id="PS51704">
    <property type="entry name" value="GP_PDE"/>
    <property type="match status" value="1"/>
</dbReference>
<dbReference type="PANTHER" id="PTHR46211:SF14">
    <property type="entry name" value="GLYCEROPHOSPHODIESTER PHOSPHODIESTERASE"/>
    <property type="match status" value="1"/>
</dbReference>
<accession>A0A7Y9I595</accession>
<keyword evidence="2" id="KW-0378">Hydrolase</keyword>
<dbReference type="PANTHER" id="PTHR46211">
    <property type="entry name" value="GLYCEROPHOSPHORYL DIESTER PHOSPHODIESTERASE"/>
    <property type="match status" value="1"/>
</dbReference>
<name>A0A7Y9I595_9ACTN</name>
<comment type="caution">
    <text evidence="2">The sequence shown here is derived from an EMBL/GenBank/DDBJ whole genome shotgun (WGS) entry which is preliminary data.</text>
</comment>
<proteinExistence type="predicted"/>
<dbReference type="SUPFAM" id="SSF51695">
    <property type="entry name" value="PLC-like phosphodiesterases"/>
    <property type="match status" value="1"/>
</dbReference>
<dbReference type="GO" id="GO:0008889">
    <property type="term" value="F:glycerophosphodiester phosphodiesterase activity"/>
    <property type="evidence" value="ECO:0007669"/>
    <property type="project" value="UniProtKB-EC"/>
</dbReference>
<dbReference type="EMBL" id="JACCBU010000001">
    <property type="protein sequence ID" value="NYE70452.1"/>
    <property type="molecule type" value="Genomic_DNA"/>
</dbReference>
<reference evidence="2 3" key="1">
    <citation type="submission" date="2020-07" db="EMBL/GenBank/DDBJ databases">
        <title>Sequencing the genomes of 1000 actinobacteria strains.</title>
        <authorList>
            <person name="Klenk H.-P."/>
        </authorList>
    </citation>
    <scope>NUCLEOTIDE SEQUENCE [LARGE SCALE GENOMIC DNA]</scope>
    <source>
        <strain evidence="2 3">DSM 22083</strain>
    </source>
</reference>
<organism evidence="2 3">
    <name type="scientific">Microlunatus parietis</name>
    <dbReference type="NCBI Taxonomy" id="682979"/>
    <lineage>
        <taxon>Bacteria</taxon>
        <taxon>Bacillati</taxon>
        <taxon>Actinomycetota</taxon>
        <taxon>Actinomycetes</taxon>
        <taxon>Propionibacteriales</taxon>
        <taxon>Propionibacteriaceae</taxon>
        <taxon>Microlunatus</taxon>
    </lineage>
</organism>
<dbReference type="AlphaFoldDB" id="A0A7Y9I595"/>
<dbReference type="Proteomes" id="UP000569914">
    <property type="component" value="Unassembled WGS sequence"/>
</dbReference>
<dbReference type="Gene3D" id="3.20.20.190">
    <property type="entry name" value="Phosphatidylinositol (PI) phosphodiesterase"/>
    <property type="match status" value="1"/>
</dbReference>
<sequence length="237" mass="25860">MNAITITGHRGAMAHAPENTAPSLALAHEHGADEIELDIRLSSDGVPVVIHDGTMKRVTSGRREDEVVGLTWDELRAIELDGGARLLRFEQVLEQTTLPLQVELKADGAAEVVADVLNARTQDQDRCTLTSFQRDYLIKVGEVMPWARRGFIVFGYEDEALAQAVELGVQTLYTGWEGLTVEMVARIHDRGLRAAGWLLDEPARARVAVELGVDGVTADDPQAARAWLEQAAEESAA</sequence>
<gene>
    <name evidence="2" type="ORF">BKA15_001781</name>
</gene>
<keyword evidence="3" id="KW-1185">Reference proteome</keyword>
<dbReference type="RefSeq" id="WP_179749915.1">
    <property type="nucleotide sequence ID" value="NZ_JACCBU010000001.1"/>
</dbReference>
<dbReference type="EC" id="3.1.4.46" evidence="2"/>
<evidence type="ECO:0000259" key="1">
    <source>
        <dbReference type="PROSITE" id="PS51704"/>
    </source>
</evidence>
<dbReference type="InterPro" id="IPR030395">
    <property type="entry name" value="GP_PDE_dom"/>
</dbReference>
<dbReference type="Pfam" id="PF03009">
    <property type="entry name" value="GDPD"/>
    <property type="match status" value="1"/>
</dbReference>
<protein>
    <submittedName>
        <fullName evidence="2">Glycerophosphoryl diester phosphodiesterase</fullName>
        <ecNumber evidence="2">3.1.4.46</ecNumber>
    </submittedName>
</protein>